<dbReference type="AlphaFoldDB" id="A0A811TG61"/>
<name>A0A811TG61_9EURY</name>
<gene>
    <name evidence="1" type="ORF">LAKADJCE_00986</name>
</gene>
<evidence type="ECO:0000313" key="2">
    <source>
        <dbReference type="Proteomes" id="UP000612009"/>
    </source>
</evidence>
<evidence type="ECO:0000313" key="1">
    <source>
        <dbReference type="EMBL" id="CAD6494881.1"/>
    </source>
</evidence>
<proteinExistence type="predicted"/>
<organism evidence="1 2">
    <name type="scientific">Candidatus Argoarchaeum ethanivorans</name>
    <dbReference type="NCBI Taxonomy" id="2608793"/>
    <lineage>
        <taxon>Archaea</taxon>
        <taxon>Methanobacteriati</taxon>
        <taxon>Methanobacteriota</taxon>
        <taxon>Stenosarchaea group</taxon>
        <taxon>Methanomicrobia</taxon>
        <taxon>Methanosarcinales</taxon>
        <taxon>Methanosarcinales incertae sedis</taxon>
        <taxon>GOM Arc I cluster</taxon>
        <taxon>Candidatus Argoarchaeum</taxon>
    </lineage>
</organism>
<reference evidence="1" key="1">
    <citation type="submission" date="2020-10" db="EMBL/GenBank/DDBJ databases">
        <authorList>
            <person name="Hahn C.J."/>
            <person name="Laso-Perez R."/>
            <person name="Vulcano F."/>
            <person name="Vaziourakis K.-M."/>
            <person name="Stokke R."/>
            <person name="Steen I.H."/>
            <person name="Teske A."/>
            <person name="Boetius A."/>
            <person name="Liebeke M."/>
            <person name="Amann R."/>
            <person name="Knittel K."/>
        </authorList>
    </citation>
    <scope>NUCLEOTIDE SEQUENCE</scope>
    <source>
        <strain evidence="1">Gfbio:e3339647-f889-4370-9287-4fb5cb688e4c:AG392J18_GoMArc1</strain>
    </source>
</reference>
<accession>A0A811TG61</accession>
<protein>
    <submittedName>
        <fullName evidence="1">Uncharacterized protein</fullName>
    </submittedName>
</protein>
<comment type="caution">
    <text evidence="1">The sequence shown here is derived from an EMBL/GenBank/DDBJ whole genome shotgun (WGS) entry which is preliminary data.</text>
</comment>
<dbReference type="EMBL" id="CAJHIR010000093">
    <property type="protein sequence ID" value="CAD6494881.1"/>
    <property type="molecule type" value="Genomic_DNA"/>
</dbReference>
<sequence>MTVHHLIELPVAMRSVNKKDSLTGVIINQLGKEVDLPNLFRSYPDIARKVQVCLDKYFK</sequence>
<dbReference type="Proteomes" id="UP000612009">
    <property type="component" value="Unassembled WGS sequence"/>
</dbReference>